<evidence type="ECO:0000256" key="2">
    <source>
        <dbReference type="ARBA" id="ARBA00007163"/>
    </source>
</evidence>
<evidence type="ECO:0000259" key="9">
    <source>
        <dbReference type="PROSITE" id="PS50217"/>
    </source>
</evidence>
<dbReference type="GO" id="GO:0005524">
    <property type="term" value="F:ATP binding"/>
    <property type="evidence" value="ECO:0007669"/>
    <property type="project" value="InterPro"/>
</dbReference>
<dbReference type="PROSITE" id="PS00108">
    <property type="entry name" value="PROTEIN_KINASE_ST"/>
    <property type="match status" value="1"/>
</dbReference>
<name>A0A498KG46_MALDO</name>
<evidence type="ECO:0000256" key="4">
    <source>
        <dbReference type="ARBA" id="ARBA00023125"/>
    </source>
</evidence>
<dbReference type="InterPro" id="IPR004827">
    <property type="entry name" value="bZIP"/>
</dbReference>
<dbReference type="CDD" id="cd13999">
    <property type="entry name" value="STKc_MAP3K-like"/>
    <property type="match status" value="1"/>
</dbReference>
<comment type="similarity">
    <text evidence="2">Belongs to the bZIP family.</text>
</comment>
<dbReference type="InterPro" id="IPR001245">
    <property type="entry name" value="Ser-Thr/Tyr_kinase_cat_dom"/>
</dbReference>
<dbReference type="InterPro" id="IPR008271">
    <property type="entry name" value="Ser/Thr_kinase_AS"/>
</dbReference>
<evidence type="ECO:0000256" key="6">
    <source>
        <dbReference type="ARBA" id="ARBA00023242"/>
    </source>
</evidence>
<evidence type="ECO:0008006" key="12">
    <source>
        <dbReference type="Google" id="ProtNLM"/>
    </source>
</evidence>
<dbReference type="InterPro" id="IPR000719">
    <property type="entry name" value="Prot_kinase_dom"/>
</dbReference>
<dbReference type="CDD" id="cd14702">
    <property type="entry name" value="bZIP_plant_GBF1"/>
    <property type="match status" value="1"/>
</dbReference>
<feature type="region of interest" description="Disordered" evidence="7">
    <location>
        <begin position="342"/>
        <end position="371"/>
    </location>
</feature>
<evidence type="ECO:0000256" key="5">
    <source>
        <dbReference type="ARBA" id="ARBA00023163"/>
    </source>
</evidence>
<feature type="domain" description="BZIP" evidence="9">
    <location>
        <begin position="651"/>
        <end position="714"/>
    </location>
</feature>
<dbReference type="PROSITE" id="PS00036">
    <property type="entry name" value="BZIP_BASIC"/>
    <property type="match status" value="1"/>
</dbReference>
<dbReference type="SUPFAM" id="SSF56112">
    <property type="entry name" value="Protein kinase-like (PK-like)"/>
    <property type="match status" value="1"/>
</dbReference>
<feature type="compositionally biased region" description="Basic and acidic residues" evidence="7">
    <location>
        <begin position="501"/>
        <end position="513"/>
    </location>
</feature>
<dbReference type="GO" id="GO:0000976">
    <property type="term" value="F:transcription cis-regulatory region binding"/>
    <property type="evidence" value="ECO:0007669"/>
    <property type="project" value="UniProtKB-ARBA"/>
</dbReference>
<feature type="compositionally biased region" description="Low complexity" evidence="7">
    <location>
        <begin position="544"/>
        <end position="559"/>
    </location>
</feature>
<dbReference type="SUPFAM" id="SSF57959">
    <property type="entry name" value="Leucine zipper domain"/>
    <property type="match status" value="1"/>
</dbReference>
<dbReference type="PROSITE" id="PS50011">
    <property type="entry name" value="PROTEIN_KINASE_DOM"/>
    <property type="match status" value="1"/>
</dbReference>
<dbReference type="InterPro" id="IPR044827">
    <property type="entry name" value="GBF-like"/>
</dbReference>
<evidence type="ECO:0000256" key="1">
    <source>
        <dbReference type="ARBA" id="ARBA00004123"/>
    </source>
</evidence>
<dbReference type="PRINTS" id="PR00109">
    <property type="entry name" value="TYRKINASE"/>
</dbReference>
<keyword evidence="11" id="KW-1185">Reference proteome</keyword>
<organism evidence="10 11">
    <name type="scientific">Malus domestica</name>
    <name type="common">Apple</name>
    <name type="synonym">Pyrus malus</name>
    <dbReference type="NCBI Taxonomy" id="3750"/>
    <lineage>
        <taxon>Eukaryota</taxon>
        <taxon>Viridiplantae</taxon>
        <taxon>Streptophyta</taxon>
        <taxon>Embryophyta</taxon>
        <taxon>Tracheophyta</taxon>
        <taxon>Spermatophyta</taxon>
        <taxon>Magnoliopsida</taxon>
        <taxon>eudicotyledons</taxon>
        <taxon>Gunneridae</taxon>
        <taxon>Pentapetalae</taxon>
        <taxon>rosids</taxon>
        <taxon>fabids</taxon>
        <taxon>Rosales</taxon>
        <taxon>Rosaceae</taxon>
        <taxon>Amygdaloideae</taxon>
        <taxon>Maleae</taxon>
        <taxon>Malus</taxon>
    </lineage>
</organism>
<dbReference type="GO" id="GO:0004672">
    <property type="term" value="F:protein kinase activity"/>
    <property type="evidence" value="ECO:0007669"/>
    <property type="project" value="InterPro"/>
</dbReference>
<proteinExistence type="inferred from homology"/>
<dbReference type="Gene3D" id="3.30.200.20">
    <property type="entry name" value="Phosphorylase Kinase, domain 1"/>
    <property type="match status" value="1"/>
</dbReference>
<dbReference type="Pfam" id="PF16596">
    <property type="entry name" value="MFMR_assoc"/>
    <property type="match status" value="1"/>
</dbReference>
<dbReference type="SMART" id="SM00338">
    <property type="entry name" value="BRLZ"/>
    <property type="match status" value="1"/>
</dbReference>
<dbReference type="Proteomes" id="UP000290289">
    <property type="component" value="Chromosome 2"/>
</dbReference>
<comment type="subcellular location">
    <subcellularLocation>
        <location evidence="1">Nucleus</location>
    </subcellularLocation>
</comment>
<dbReference type="Pfam" id="PF07714">
    <property type="entry name" value="PK_Tyr_Ser-Thr"/>
    <property type="match status" value="1"/>
</dbReference>
<reference evidence="10 11" key="1">
    <citation type="submission" date="2018-10" db="EMBL/GenBank/DDBJ databases">
        <title>A high-quality apple genome assembly.</title>
        <authorList>
            <person name="Hu J."/>
        </authorList>
    </citation>
    <scope>NUCLEOTIDE SEQUENCE [LARGE SCALE GENOMIC DNA]</scope>
    <source>
        <strain evidence="11">cv. HFTH1</strain>
        <tissue evidence="10">Young leaf</tissue>
    </source>
</reference>
<dbReference type="SMART" id="SM00220">
    <property type="entry name" value="S_TKc"/>
    <property type="match status" value="1"/>
</dbReference>
<dbReference type="PROSITE" id="PS50217">
    <property type="entry name" value="BZIP"/>
    <property type="match status" value="1"/>
</dbReference>
<feature type="region of interest" description="Disordered" evidence="7">
    <location>
        <begin position="488"/>
        <end position="674"/>
    </location>
</feature>
<dbReference type="Pfam" id="PF00170">
    <property type="entry name" value="bZIP_1"/>
    <property type="match status" value="1"/>
</dbReference>
<evidence type="ECO:0000256" key="3">
    <source>
        <dbReference type="ARBA" id="ARBA00023015"/>
    </source>
</evidence>
<protein>
    <recommendedName>
        <fullName evidence="12">Protein kinase domain-containing protein</fullName>
    </recommendedName>
</protein>
<feature type="domain" description="Protein kinase" evidence="8">
    <location>
        <begin position="64"/>
        <end position="329"/>
    </location>
</feature>
<evidence type="ECO:0000259" key="8">
    <source>
        <dbReference type="PROSITE" id="PS50011"/>
    </source>
</evidence>
<dbReference type="Pfam" id="PF07777">
    <property type="entry name" value="MFMR"/>
    <property type="match status" value="1"/>
</dbReference>
<dbReference type="EMBL" id="RDQH01000328">
    <property type="protein sequence ID" value="RXI07310.1"/>
    <property type="molecule type" value="Genomic_DNA"/>
</dbReference>
<dbReference type="STRING" id="3750.A0A498KG46"/>
<feature type="compositionally biased region" description="Basic and acidic residues" evidence="7">
    <location>
        <begin position="343"/>
        <end position="369"/>
    </location>
</feature>
<dbReference type="Gene3D" id="1.20.5.170">
    <property type="match status" value="1"/>
</dbReference>
<dbReference type="PANTHER" id="PTHR45967:SF20">
    <property type="entry name" value="G-BOX-BINDING FACTOR 1"/>
    <property type="match status" value="1"/>
</dbReference>
<accession>A0A498KG46</accession>
<evidence type="ECO:0000313" key="10">
    <source>
        <dbReference type="EMBL" id="RXI07310.1"/>
    </source>
</evidence>
<keyword evidence="6" id="KW-0539">Nucleus</keyword>
<feature type="compositionally biased region" description="Basic and acidic residues" evidence="7">
    <location>
        <begin position="660"/>
        <end position="674"/>
    </location>
</feature>
<dbReference type="PANTHER" id="PTHR45967">
    <property type="entry name" value="G-BOX-BINDING FACTOR 3-RELATED"/>
    <property type="match status" value="1"/>
</dbReference>
<sequence>MHIAAEVVLGLSAMEGEGGGFIDLYKKDPVENAESGGERKGDAAGKASFAFKFDPSILIDPSCIKIGSVLGEGPGAIVYEGLYQSKPVAVKIIRPPKTTEVSLDCQEKFQREVSLLAKVKHENIVKFVGACFEPSMIILTELLRGGNLQKHLWGRRPGTLDLKCSISFAIDVCRAMEYLHANGIIHRDLKPANLLLTEDLNKIKVADFGHAREVISGDMTSEAGTYRWMAPELFSKEPVPKGTKKDYDHKADVYSFSIVLWELIVNRIPFSGRTNILVAYASANQIRPELDDIPQDLVPLLESCWADDPRIRPEFMEITSHLSNYHKQLCAAEAEPPAVNVPEAEHQESNVKEQEPPKVHMIDKSEEKKKAKRRKKCRSSFFLFCCRPVAVHEKMGTGEEGTPPKPSKQASTAQEIPTPPSYPDWSNSMQAYYGPGGTPPPFFASTVASPTPHPYMWGAQHPMMPPYGTPVPYPAMYPPGGVYAHPSMVTTPGAPQPAPELEGKGSDGKERASTKKTKGTAGNASLAGGKAVESGKATSGSGNDGASQSGESGSEGSSDGSDDNANHQEYGTNKKGSFDKMLADGANAQNSTGAIQASVPGKPVSMPGTNLNIGMDLWNASPAGAGAAKVRGNPSGAPSAGGEHWIQDERELKRQKRKQSNRESARRSRLRKQAECEELQARVEVLSNENHGLREELHRLSEECEKLTSENTNIKEELTRVCGPDLVANLEQQPGGGEGKNS</sequence>
<evidence type="ECO:0000313" key="11">
    <source>
        <dbReference type="Proteomes" id="UP000290289"/>
    </source>
</evidence>
<dbReference type="InterPro" id="IPR046347">
    <property type="entry name" value="bZIP_sf"/>
</dbReference>
<dbReference type="AlphaFoldDB" id="A0A498KG46"/>
<dbReference type="InterPro" id="IPR045314">
    <property type="entry name" value="bZIP_plant_GBF1"/>
</dbReference>
<dbReference type="GO" id="GO:0003700">
    <property type="term" value="F:DNA-binding transcription factor activity"/>
    <property type="evidence" value="ECO:0007669"/>
    <property type="project" value="InterPro"/>
</dbReference>
<keyword evidence="3" id="KW-0805">Transcription regulation</keyword>
<dbReference type="InterPro" id="IPR012900">
    <property type="entry name" value="MFMR"/>
</dbReference>
<keyword evidence="4" id="KW-0238">DNA-binding</keyword>
<dbReference type="Gene3D" id="1.10.510.10">
    <property type="entry name" value="Transferase(Phosphotransferase) domain 1"/>
    <property type="match status" value="1"/>
</dbReference>
<dbReference type="InterPro" id="IPR011009">
    <property type="entry name" value="Kinase-like_dom_sf"/>
</dbReference>
<evidence type="ECO:0000256" key="7">
    <source>
        <dbReference type="SAM" id="MobiDB-lite"/>
    </source>
</evidence>
<dbReference type="GO" id="GO:0005634">
    <property type="term" value="C:nucleus"/>
    <property type="evidence" value="ECO:0007669"/>
    <property type="project" value="UniProtKB-SubCell"/>
</dbReference>
<gene>
    <name evidence="10" type="ORF">DVH24_026446</name>
</gene>
<keyword evidence="5" id="KW-0804">Transcription</keyword>
<feature type="region of interest" description="Disordered" evidence="7">
    <location>
        <begin position="395"/>
        <end position="430"/>
    </location>
</feature>
<comment type="caution">
    <text evidence="10">The sequence shown here is derived from an EMBL/GenBank/DDBJ whole genome shotgun (WGS) entry which is preliminary data.</text>
</comment>